<evidence type="ECO:0000313" key="1">
    <source>
        <dbReference type="EMBL" id="ESW16270.1"/>
    </source>
</evidence>
<sequence length="75" mass="8630">ALKGQQQKYLGVAKGRFLRWMCGGHIRKDKMQEGSIQGDIGVTLIEETEIEDRLRWFGHVQRRSMESSLKGLHGF</sequence>
<name>V7BFE7_PHAVU</name>
<dbReference type="AlphaFoldDB" id="V7BFE7"/>
<dbReference type="OrthoDB" id="1431547at2759"/>
<accession>V7BFE7</accession>
<feature type="non-terminal residue" evidence="1">
    <location>
        <position position="1"/>
    </location>
</feature>
<reference evidence="2" key="1">
    <citation type="journal article" date="2014" name="Nat. Genet.">
        <title>A reference genome for common bean and genome-wide analysis of dual domestications.</title>
        <authorList>
            <person name="Schmutz J."/>
            <person name="McClean P.E."/>
            <person name="Mamidi S."/>
            <person name="Wu G.A."/>
            <person name="Cannon S.B."/>
            <person name="Grimwood J."/>
            <person name="Jenkins J."/>
            <person name="Shu S."/>
            <person name="Song Q."/>
            <person name="Chavarro C."/>
            <person name="Torres-Torres M."/>
            <person name="Geffroy V."/>
            <person name="Moghaddam S.M."/>
            <person name="Gao D."/>
            <person name="Abernathy B."/>
            <person name="Barry K."/>
            <person name="Blair M."/>
            <person name="Brick M.A."/>
            <person name="Chovatia M."/>
            <person name="Gepts P."/>
            <person name="Goodstein D.M."/>
            <person name="Gonzales M."/>
            <person name="Hellsten U."/>
            <person name="Hyten D.L."/>
            <person name="Jia G."/>
            <person name="Kelly J.D."/>
            <person name="Kudrna D."/>
            <person name="Lee R."/>
            <person name="Richard M.M."/>
            <person name="Miklas P.N."/>
            <person name="Osorno J.M."/>
            <person name="Rodrigues J."/>
            <person name="Thareau V."/>
            <person name="Urrea C.A."/>
            <person name="Wang M."/>
            <person name="Yu Y."/>
            <person name="Zhang M."/>
            <person name="Wing R.A."/>
            <person name="Cregan P.B."/>
            <person name="Rokhsar D.S."/>
            <person name="Jackson S.A."/>
        </authorList>
    </citation>
    <scope>NUCLEOTIDE SEQUENCE [LARGE SCALE GENOMIC DNA]</scope>
    <source>
        <strain evidence="2">cv. G19833</strain>
    </source>
</reference>
<protein>
    <submittedName>
        <fullName evidence="1">Uncharacterized protein</fullName>
    </submittedName>
</protein>
<dbReference type="EMBL" id="CM002294">
    <property type="protein sequence ID" value="ESW16270.1"/>
    <property type="molecule type" value="Genomic_DNA"/>
</dbReference>
<gene>
    <name evidence="1" type="ORF">PHAVU_007G142800g</name>
</gene>
<dbReference type="Proteomes" id="UP000000226">
    <property type="component" value="Chromosome 7"/>
</dbReference>
<dbReference type="STRING" id="3885.V7BFE7"/>
<organism evidence="1 2">
    <name type="scientific">Phaseolus vulgaris</name>
    <name type="common">Kidney bean</name>
    <name type="synonym">French bean</name>
    <dbReference type="NCBI Taxonomy" id="3885"/>
    <lineage>
        <taxon>Eukaryota</taxon>
        <taxon>Viridiplantae</taxon>
        <taxon>Streptophyta</taxon>
        <taxon>Embryophyta</taxon>
        <taxon>Tracheophyta</taxon>
        <taxon>Spermatophyta</taxon>
        <taxon>Magnoliopsida</taxon>
        <taxon>eudicotyledons</taxon>
        <taxon>Gunneridae</taxon>
        <taxon>Pentapetalae</taxon>
        <taxon>rosids</taxon>
        <taxon>fabids</taxon>
        <taxon>Fabales</taxon>
        <taxon>Fabaceae</taxon>
        <taxon>Papilionoideae</taxon>
        <taxon>50 kb inversion clade</taxon>
        <taxon>NPAAA clade</taxon>
        <taxon>indigoferoid/millettioid clade</taxon>
        <taxon>Phaseoleae</taxon>
        <taxon>Phaseolus</taxon>
    </lineage>
</organism>
<evidence type="ECO:0000313" key="2">
    <source>
        <dbReference type="Proteomes" id="UP000000226"/>
    </source>
</evidence>
<keyword evidence="2" id="KW-1185">Reference proteome</keyword>
<dbReference type="Gramene" id="ESW16270">
    <property type="protein sequence ID" value="ESW16270"/>
    <property type="gene ID" value="PHAVU_007G142800g"/>
</dbReference>
<proteinExistence type="predicted"/>